<sequence>MIARIAGRIARLEQFRRPQSSYVLHVSKPPTSEELTAIEKAKAEGRRFAILPRTSASVEEWLTNYAPREALQ</sequence>
<accession>A0A0R3LE95</accession>
<dbReference type="Proteomes" id="UP000050863">
    <property type="component" value="Unassembled WGS sequence"/>
</dbReference>
<organism evidence="1 2">
    <name type="scientific">Bradyrhizobium jicamae</name>
    <dbReference type="NCBI Taxonomy" id="280332"/>
    <lineage>
        <taxon>Bacteria</taxon>
        <taxon>Pseudomonadati</taxon>
        <taxon>Pseudomonadota</taxon>
        <taxon>Alphaproteobacteria</taxon>
        <taxon>Hyphomicrobiales</taxon>
        <taxon>Nitrobacteraceae</taxon>
        <taxon>Bradyrhizobium</taxon>
    </lineage>
</organism>
<reference evidence="1 2" key="1">
    <citation type="submission" date="2014-03" db="EMBL/GenBank/DDBJ databases">
        <title>Bradyrhizobium valentinum sp. nov., isolated from effective nodules of Lupinus mariae-josephae, a lupine endemic of basic-lime soils in Eastern Spain.</title>
        <authorList>
            <person name="Duran D."/>
            <person name="Rey L."/>
            <person name="Navarro A."/>
            <person name="Busquets A."/>
            <person name="Imperial J."/>
            <person name="Ruiz-Argueso T."/>
        </authorList>
    </citation>
    <scope>NUCLEOTIDE SEQUENCE [LARGE SCALE GENOMIC DNA]</scope>
    <source>
        <strain evidence="1 2">PAC68</strain>
    </source>
</reference>
<comment type="caution">
    <text evidence="1">The sequence shown here is derived from an EMBL/GenBank/DDBJ whole genome shotgun (WGS) entry which is preliminary data.</text>
</comment>
<dbReference type="RefSeq" id="WP_057836835.1">
    <property type="nucleotide sequence ID" value="NZ_LLXZ01000118.1"/>
</dbReference>
<gene>
    <name evidence="1" type="ORF">CQ12_11490</name>
</gene>
<keyword evidence="2" id="KW-1185">Reference proteome</keyword>
<dbReference type="EMBL" id="LLXZ01000118">
    <property type="protein sequence ID" value="KRR06202.1"/>
    <property type="molecule type" value="Genomic_DNA"/>
</dbReference>
<dbReference type="STRING" id="280332.CQ12_11490"/>
<dbReference type="AlphaFoldDB" id="A0A0R3LE95"/>
<protein>
    <submittedName>
        <fullName evidence="1">Uncharacterized protein</fullName>
    </submittedName>
</protein>
<evidence type="ECO:0000313" key="1">
    <source>
        <dbReference type="EMBL" id="KRR06202.1"/>
    </source>
</evidence>
<evidence type="ECO:0000313" key="2">
    <source>
        <dbReference type="Proteomes" id="UP000050863"/>
    </source>
</evidence>
<proteinExistence type="predicted"/>
<name>A0A0R3LE95_9BRAD</name>